<keyword evidence="4" id="KW-1185">Reference proteome</keyword>
<protein>
    <recommendedName>
        <fullName evidence="2">Bacteriophage T5 Orf172 DNA-binding domain-containing protein</fullName>
    </recommendedName>
</protein>
<evidence type="ECO:0000313" key="4">
    <source>
        <dbReference type="Proteomes" id="UP000326711"/>
    </source>
</evidence>
<name>A0A5J6Z7D6_9CORY</name>
<dbReference type="AlphaFoldDB" id="A0A5J6Z7D6"/>
<dbReference type="InterPro" id="IPR018306">
    <property type="entry name" value="Phage_T5_Orf172_DNA-bd"/>
</dbReference>
<reference evidence="4" key="1">
    <citation type="submission" date="2019-10" db="EMBL/GenBank/DDBJ databases">
        <title>Complete genome sequence of Corynebacterium urogenitalis DSM 108747, isolated from the genital tract of a cow.</title>
        <authorList>
            <person name="Ruckert C."/>
            <person name="Ballas P."/>
            <person name="Wagener K."/>
            <person name="Drillich M."/>
            <person name="Kaempfer P."/>
            <person name="Busse H.-J."/>
            <person name="Ehling-Schulz M."/>
        </authorList>
    </citation>
    <scope>NUCLEOTIDE SEQUENCE [LARGE SCALE GENOMIC DNA]</scope>
    <source>
        <strain evidence="4">LMM 1652</strain>
    </source>
</reference>
<dbReference type="EMBL" id="CP045032">
    <property type="protein sequence ID" value="QFQ02291.1"/>
    <property type="molecule type" value="Genomic_DNA"/>
</dbReference>
<sequence>MEKVVFGRSAKKENEQLQGYVAQLQAQIASMEQFIQSIGAGDVAQLEQVKNQKLFELQNLDNQRQQLEREVGELGDRKRKVELEAEDLRKQMVDAREEITLQGFGLYDYENPAEESMRLADELDSVKDEIKQTVKDKKAVSATTGFTYNNSIAKGKSFVNKLSKLALRSYNAEVENAVTRLKAGNIQAAEKRLERARNEVQRMGDMISLQITPEYHRLRLLELQLAYQHLQAKKAAKEAEREEKARLREEKKAQQEMEAERKRLQKEESHYLNAITKLQSEGRTSEIEELEFKLEEIRKGIDDVDYRAANIRAGYVYVISNIGSFGGNIVKIGMTRRLDPMDRVRELGDASVPFNFDVHALHFSEDAVGVEAALHRHFEKAKVNLVNNRREFFYATPAEVKEVLSRIEGNVLEYRDEAEAEQFKLSQAMREDL</sequence>
<dbReference type="Pfam" id="PF13455">
    <property type="entry name" value="MUG113"/>
    <property type="match status" value="1"/>
</dbReference>
<dbReference type="KEGG" id="cuo:CUROG_04580"/>
<organism evidence="3 4">
    <name type="scientific">Corynebacterium urogenitale</name>
    <dbReference type="NCBI Taxonomy" id="2487892"/>
    <lineage>
        <taxon>Bacteria</taxon>
        <taxon>Bacillati</taxon>
        <taxon>Actinomycetota</taxon>
        <taxon>Actinomycetes</taxon>
        <taxon>Mycobacteriales</taxon>
        <taxon>Corynebacteriaceae</taxon>
        <taxon>Corynebacterium</taxon>
    </lineage>
</organism>
<feature type="coiled-coil region" evidence="1">
    <location>
        <begin position="179"/>
        <end position="281"/>
    </location>
</feature>
<dbReference type="RefSeq" id="WP_236640640.1">
    <property type="nucleotide sequence ID" value="NZ_CP045032.1"/>
</dbReference>
<keyword evidence="1" id="KW-0175">Coiled coil</keyword>
<accession>A0A5J6Z7D6</accession>
<feature type="coiled-coil region" evidence="1">
    <location>
        <begin position="43"/>
        <end position="98"/>
    </location>
</feature>
<dbReference type="Pfam" id="PF13250">
    <property type="entry name" value="SNIPE"/>
    <property type="match status" value="1"/>
</dbReference>
<evidence type="ECO:0000313" key="3">
    <source>
        <dbReference type="EMBL" id="QFQ02291.1"/>
    </source>
</evidence>
<dbReference type="SMART" id="SM00974">
    <property type="entry name" value="T5orf172"/>
    <property type="match status" value="1"/>
</dbReference>
<evidence type="ECO:0000259" key="2">
    <source>
        <dbReference type="SMART" id="SM00974"/>
    </source>
</evidence>
<proteinExistence type="predicted"/>
<feature type="domain" description="Bacteriophage T5 Orf172 DNA-binding" evidence="2">
    <location>
        <begin position="324"/>
        <end position="407"/>
    </location>
</feature>
<dbReference type="InterPro" id="IPR025280">
    <property type="entry name" value="SNIPE"/>
</dbReference>
<dbReference type="Proteomes" id="UP000326711">
    <property type="component" value="Chromosome"/>
</dbReference>
<gene>
    <name evidence="3" type="ORF">CUROG_04580</name>
</gene>
<evidence type="ECO:0000256" key="1">
    <source>
        <dbReference type="SAM" id="Coils"/>
    </source>
</evidence>